<dbReference type="HOGENOM" id="CLU_106714_1_0_5"/>
<gene>
    <name evidence="1" type="ordered locus">Hden_0876</name>
</gene>
<dbReference type="eggNOG" id="COG3721">
    <property type="taxonomic scope" value="Bacteria"/>
</dbReference>
<protein>
    <recommendedName>
        <fullName evidence="3">Heme utilization protein HuvX</fullName>
    </recommendedName>
</protein>
<name>D8JUA3_HYPDA</name>
<proteinExistence type="predicted"/>
<evidence type="ECO:0000313" key="2">
    <source>
        <dbReference type="Proteomes" id="UP000002033"/>
    </source>
</evidence>
<sequence>MNLAVRDSVSADPNAEAAVRNALRDNPDGVLEAVAAAHSVSYRSVLDCLPAENAAVASKDKFDRIWEDLTSWGDVVFIVHTEDGVFETACTIPAGTHARGYFNIHGDSPLGGHLKIERCAAIYFVDRPFFKRRSCSIQFLNGDGQAMFKIFVGRDEAKNLKPEQVARFEKLRTETASKGEA</sequence>
<dbReference type="STRING" id="582899.Hden_0876"/>
<dbReference type="InterPro" id="IPR053733">
    <property type="entry name" value="Heme_Transport_Util_sf"/>
</dbReference>
<dbReference type="SUPFAM" id="SSF144064">
    <property type="entry name" value="Heme iron utilization protein-like"/>
    <property type="match status" value="1"/>
</dbReference>
<organism evidence="1 2">
    <name type="scientific">Hyphomicrobium denitrificans (strain ATCC 51888 / DSM 1869 / NCIMB 11706 / TK 0415)</name>
    <dbReference type="NCBI Taxonomy" id="582899"/>
    <lineage>
        <taxon>Bacteria</taxon>
        <taxon>Pseudomonadati</taxon>
        <taxon>Pseudomonadota</taxon>
        <taxon>Alphaproteobacteria</taxon>
        <taxon>Hyphomicrobiales</taxon>
        <taxon>Hyphomicrobiaceae</taxon>
        <taxon>Hyphomicrobium</taxon>
    </lineage>
</organism>
<dbReference type="EMBL" id="CP002083">
    <property type="protein sequence ID" value="ADJ22693.1"/>
    <property type="molecule type" value="Genomic_DNA"/>
</dbReference>
<evidence type="ECO:0000313" key="1">
    <source>
        <dbReference type="EMBL" id="ADJ22693.1"/>
    </source>
</evidence>
<reference evidence="2" key="1">
    <citation type="journal article" date="2011" name="J. Bacteriol.">
        <title>Genome sequences of eight morphologically diverse alphaproteobacteria.</title>
        <authorList>
            <consortium name="US DOE Joint Genome Institute"/>
            <person name="Brown P.J."/>
            <person name="Kysela D.T."/>
            <person name="Buechlein A."/>
            <person name="Hemmerich C."/>
            <person name="Brun Y.V."/>
        </authorList>
    </citation>
    <scope>NUCLEOTIDE SEQUENCE [LARGE SCALE GENOMIC DNA]</scope>
    <source>
        <strain evidence="2">ATCC 51888 / DSM 1869 / NCIB 11706 / TK 0415</strain>
    </source>
</reference>
<dbReference type="Proteomes" id="UP000002033">
    <property type="component" value="Chromosome"/>
</dbReference>
<dbReference type="KEGG" id="hdn:Hden_0876"/>
<dbReference type="AlphaFoldDB" id="D8JUA3"/>
<dbReference type="Pfam" id="PF06228">
    <property type="entry name" value="ChuX_HutX"/>
    <property type="match status" value="1"/>
</dbReference>
<evidence type="ECO:0008006" key="3">
    <source>
        <dbReference type="Google" id="ProtNLM"/>
    </source>
</evidence>
<dbReference type="CDD" id="cd16829">
    <property type="entry name" value="ChuX_HutX-like"/>
    <property type="match status" value="1"/>
</dbReference>
<dbReference type="Gene3D" id="3.40.1570.10">
    <property type="entry name" value="HemS/ChuS/ChuX like domains"/>
    <property type="match status" value="1"/>
</dbReference>
<dbReference type="PIRSF" id="PIRSF030840">
    <property type="entry name" value="DUF1008"/>
    <property type="match status" value="1"/>
</dbReference>
<dbReference type="OrthoDB" id="8781266at2"/>
<dbReference type="InterPro" id="IPR010413">
    <property type="entry name" value="HutX-like"/>
</dbReference>
<keyword evidence="2" id="KW-1185">Reference proteome</keyword>
<dbReference type="NCBIfam" id="TIGR04108">
    <property type="entry name" value="HutX"/>
    <property type="match status" value="1"/>
</dbReference>
<accession>D8JUA3</accession>
<dbReference type="RefSeq" id="WP_013214908.1">
    <property type="nucleotide sequence ID" value="NC_014313.1"/>
</dbReference>